<gene>
    <name evidence="1" type="ORF">SCF082_LOCUS32988</name>
</gene>
<reference evidence="1 2" key="1">
    <citation type="submission" date="2024-02" db="EMBL/GenBank/DDBJ databases">
        <authorList>
            <person name="Chen Y."/>
            <person name="Shah S."/>
            <person name="Dougan E. K."/>
            <person name="Thang M."/>
            <person name="Chan C."/>
        </authorList>
    </citation>
    <scope>NUCLEOTIDE SEQUENCE [LARGE SCALE GENOMIC DNA]</scope>
</reference>
<evidence type="ECO:0000313" key="1">
    <source>
        <dbReference type="EMBL" id="CAK9063838.1"/>
    </source>
</evidence>
<dbReference type="Proteomes" id="UP001642464">
    <property type="component" value="Unassembled WGS sequence"/>
</dbReference>
<feature type="non-terminal residue" evidence="1">
    <location>
        <position position="66"/>
    </location>
</feature>
<sequence>APLSQPVMEHSDPGVPEGAAQRVLLAGELGRAASAVQKVQTRLAKIHFCLKQIEAGPCTEGAVAYM</sequence>
<keyword evidence="2" id="KW-1185">Reference proteome</keyword>
<feature type="non-terminal residue" evidence="1">
    <location>
        <position position="1"/>
    </location>
</feature>
<protein>
    <submittedName>
        <fullName evidence="1">Uncharacterized protein</fullName>
    </submittedName>
</protein>
<evidence type="ECO:0000313" key="2">
    <source>
        <dbReference type="Proteomes" id="UP001642464"/>
    </source>
</evidence>
<comment type="caution">
    <text evidence="1">The sequence shown here is derived from an EMBL/GenBank/DDBJ whole genome shotgun (WGS) entry which is preliminary data.</text>
</comment>
<proteinExistence type="predicted"/>
<organism evidence="1 2">
    <name type="scientific">Durusdinium trenchii</name>
    <dbReference type="NCBI Taxonomy" id="1381693"/>
    <lineage>
        <taxon>Eukaryota</taxon>
        <taxon>Sar</taxon>
        <taxon>Alveolata</taxon>
        <taxon>Dinophyceae</taxon>
        <taxon>Suessiales</taxon>
        <taxon>Symbiodiniaceae</taxon>
        <taxon>Durusdinium</taxon>
    </lineage>
</organism>
<accession>A0ABP0NJ84</accession>
<dbReference type="EMBL" id="CAXAMM010028947">
    <property type="protein sequence ID" value="CAK9063838.1"/>
    <property type="molecule type" value="Genomic_DNA"/>
</dbReference>
<name>A0ABP0NJ84_9DINO</name>